<reference evidence="2 4" key="1">
    <citation type="journal article" date="2015" name="Stand. Genomic Sci.">
        <title>Genomic Encyclopedia of Bacterial and Archaeal Type Strains, Phase III: the genomes of soil and plant-associated and newly described type strains.</title>
        <authorList>
            <person name="Whitman W.B."/>
            <person name="Woyke T."/>
            <person name="Klenk H.P."/>
            <person name="Zhou Y."/>
            <person name="Lilburn T.G."/>
            <person name="Beck B.J."/>
            <person name="De Vos P."/>
            <person name="Vandamme P."/>
            <person name="Eisen J.A."/>
            <person name="Garrity G."/>
            <person name="Hugenholtz P."/>
            <person name="Kyrpides N.C."/>
        </authorList>
    </citation>
    <scope>NUCLEOTIDE SEQUENCE [LARGE SCALE GENOMIC DNA]</scope>
    <source>
        <strain evidence="2 4">P5626</strain>
    </source>
</reference>
<dbReference type="RefSeq" id="WP_132034012.1">
    <property type="nucleotide sequence ID" value="NZ_QWDN01000002.1"/>
</dbReference>
<evidence type="ECO:0000313" key="2">
    <source>
        <dbReference type="EMBL" id="TCN59950.1"/>
    </source>
</evidence>
<dbReference type="GO" id="GO:0003676">
    <property type="term" value="F:nucleic acid binding"/>
    <property type="evidence" value="ECO:0007669"/>
    <property type="project" value="InterPro"/>
</dbReference>
<evidence type="ECO:0000313" key="3">
    <source>
        <dbReference type="EMBL" id="TEB45196.1"/>
    </source>
</evidence>
<sequence length="212" mass="23560">MNTPVEISEEKTIQLAANSASKNKNTTASVFQLADNRMPSIGLRNKTIPVKQLKSYQAIADFNTLRTAETGTRQLVRKSPLITTSPRPSTSVAQLAKGVTFTKQQREKMLAANKKKHGGKFHTCTNCGFQHALAHYATFRGRRMGDGQFQIDHIKHASKGGRNLIRNGRVLCGTCNTSRGNRAAAKRTGARKYRALHQKNIAKNYLRRPSKK</sequence>
<dbReference type="Gene3D" id="1.10.30.50">
    <property type="match status" value="1"/>
</dbReference>
<proteinExistence type="predicted"/>
<reference evidence="3 5" key="2">
    <citation type="journal article" date="2018" name="Syst. Appl. Microbiol.">
        <title>Flavobacterium circumlabens sp. nov. and Flavobacterium cupreum sp. nov., two psychrotrophic species isolated from Antarctic environmental samples.</title>
        <authorList>
            <person name="Kralova S."/>
            <person name="Busse H.J."/>
            <person name="Svec P."/>
            <person name="Maslanova I."/>
            <person name="Stankova E."/>
            <person name="Bartak M."/>
            <person name="Sedlacek I."/>
        </authorList>
    </citation>
    <scope>NUCLEOTIDE SEQUENCE [LARGE SCALE GENOMIC DNA]</scope>
    <source>
        <strain evidence="3 5">CCM 8828</strain>
    </source>
</reference>
<feature type="domain" description="HNH" evidence="1">
    <location>
        <begin position="124"/>
        <end position="182"/>
    </location>
</feature>
<dbReference type="OrthoDB" id="9802901at2"/>
<dbReference type="InterPro" id="IPR002711">
    <property type="entry name" value="HNH"/>
</dbReference>
<name>A0A4Y7UFR0_9FLAO</name>
<dbReference type="AlphaFoldDB" id="A0A4Y7UFR0"/>
<evidence type="ECO:0000313" key="4">
    <source>
        <dbReference type="Proteomes" id="UP000295270"/>
    </source>
</evidence>
<organism evidence="3 5">
    <name type="scientific">Flavobacterium circumlabens</name>
    <dbReference type="NCBI Taxonomy" id="2133765"/>
    <lineage>
        <taxon>Bacteria</taxon>
        <taxon>Pseudomonadati</taxon>
        <taxon>Bacteroidota</taxon>
        <taxon>Flavobacteriia</taxon>
        <taxon>Flavobacteriales</taxon>
        <taxon>Flavobacteriaceae</taxon>
        <taxon>Flavobacterium</taxon>
    </lineage>
</organism>
<reference evidence="2" key="3">
    <citation type="submission" date="2019-03" db="EMBL/GenBank/DDBJ databases">
        <authorList>
            <person name="Whitman W."/>
            <person name="Huntemann M."/>
            <person name="Clum A."/>
            <person name="Pillay M."/>
            <person name="Palaniappan K."/>
            <person name="Varghese N."/>
            <person name="Mikhailova N."/>
            <person name="Stamatis D."/>
            <person name="Reddy T."/>
            <person name="Daum C."/>
            <person name="Shapiro N."/>
            <person name="Ivanova N."/>
            <person name="Kyrpides N."/>
            <person name="Woyke T."/>
        </authorList>
    </citation>
    <scope>NUCLEOTIDE SEQUENCE</scope>
    <source>
        <strain evidence="2">P5626</strain>
    </source>
</reference>
<gene>
    <name evidence="3" type="ORF">D0809_08480</name>
    <name evidence="2" type="ORF">EV142_102570</name>
</gene>
<dbReference type="EMBL" id="QWDN01000002">
    <property type="protein sequence ID" value="TEB45196.1"/>
    <property type="molecule type" value="Genomic_DNA"/>
</dbReference>
<dbReference type="CDD" id="cd00085">
    <property type="entry name" value="HNHc"/>
    <property type="match status" value="1"/>
</dbReference>
<dbReference type="InterPro" id="IPR003615">
    <property type="entry name" value="HNH_nuc"/>
</dbReference>
<keyword evidence="3" id="KW-0378">Hydrolase</keyword>
<dbReference type="Proteomes" id="UP000298340">
    <property type="component" value="Unassembled WGS sequence"/>
</dbReference>
<keyword evidence="3" id="KW-0255">Endonuclease</keyword>
<dbReference type="Proteomes" id="UP000295270">
    <property type="component" value="Unassembled WGS sequence"/>
</dbReference>
<comment type="caution">
    <text evidence="3">The sequence shown here is derived from an EMBL/GenBank/DDBJ whole genome shotgun (WGS) entry which is preliminary data.</text>
</comment>
<evidence type="ECO:0000259" key="1">
    <source>
        <dbReference type="Pfam" id="PF01844"/>
    </source>
</evidence>
<evidence type="ECO:0000313" key="5">
    <source>
        <dbReference type="Proteomes" id="UP000298340"/>
    </source>
</evidence>
<dbReference type="Pfam" id="PF01844">
    <property type="entry name" value="HNH"/>
    <property type="match status" value="1"/>
</dbReference>
<protein>
    <submittedName>
        <fullName evidence="3">HNH endonuclease</fullName>
    </submittedName>
</protein>
<accession>A0A4Y7UFR0</accession>
<dbReference type="GO" id="GO:0008270">
    <property type="term" value="F:zinc ion binding"/>
    <property type="evidence" value="ECO:0007669"/>
    <property type="project" value="InterPro"/>
</dbReference>
<dbReference type="GO" id="GO:0004519">
    <property type="term" value="F:endonuclease activity"/>
    <property type="evidence" value="ECO:0007669"/>
    <property type="project" value="UniProtKB-KW"/>
</dbReference>
<dbReference type="EMBL" id="SLWA01000002">
    <property type="protein sequence ID" value="TCN59950.1"/>
    <property type="molecule type" value="Genomic_DNA"/>
</dbReference>
<keyword evidence="4" id="KW-1185">Reference proteome</keyword>
<keyword evidence="3" id="KW-0540">Nuclease</keyword>